<evidence type="ECO:0000256" key="1">
    <source>
        <dbReference type="SAM" id="Phobius"/>
    </source>
</evidence>
<dbReference type="OrthoDB" id="9788101at2"/>
<dbReference type="InterPro" id="IPR029044">
    <property type="entry name" value="Nucleotide-diphossugar_trans"/>
</dbReference>
<evidence type="ECO:0000313" key="3">
    <source>
        <dbReference type="EMBL" id="RUL59265.1"/>
    </source>
</evidence>
<evidence type="ECO:0000313" key="4">
    <source>
        <dbReference type="Proteomes" id="UP000278983"/>
    </source>
</evidence>
<dbReference type="PANTHER" id="PTHR22916:SF3">
    <property type="entry name" value="UDP-GLCNAC:BETAGAL BETA-1,3-N-ACETYLGLUCOSAMINYLTRANSFERASE-LIKE PROTEIN 1"/>
    <property type="match status" value="1"/>
</dbReference>
<dbReference type="Pfam" id="PF00535">
    <property type="entry name" value="Glycos_transf_2"/>
    <property type="match status" value="1"/>
</dbReference>
<gene>
    <name evidence="3" type="ORF">EHV08_05520</name>
</gene>
<dbReference type="RefSeq" id="WP_126678426.1">
    <property type="nucleotide sequence ID" value="NZ_RYYU01000001.1"/>
</dbReference>
<keyword evidence="3" id="KW-0808">Transferase</keyword>
<name>A0A3S0RZL0_9BACT</name>
<keyword evidence="1" id="KW-1133">Transmembrane helix</keyword>
<dbReference type="CDD" id="cd06433">
    <property type="entry name" value="GT_2_WfgS_like"/>
    <property type="match status" value="1"/>
</dbReference>
<reference evidence="3 4" key="1">
    <citation type="submission" date="2018-12" db="EMBL/GenBank/DDBJ databases">
        <title>Genome sequencing of Prevotella sp. KCOM 3155 (= JS262).</title>
        <authorList>
            <person name="Kook J.-K."/>
            <person name="Park S.-N."/>
            <person name="Lim Y.K."/>
        </authorList>
    </citation>
    <scope>NUCLEOTIDE SEQUENCE [LARGE SCALE GENOMIC DNA]</scope>
    <source>
        <strain evidence="3 4">KCOM 3155</strain>
    </source>
</reference>
<feature type="domain" description="Glycosyltransferase 2-like" evidence="2">
    <location>
        <begin position="5"/>
        <end position="114"/>
    </location>
</feature>
<dbReference type="PANTHER" id="PTHR22916">
    <property type="entry name" value="GLYCOSYLTRANSFERASE"/>
    <property type="match status" value="1"/>
</dbReference>
<comment type="caution">
    <text evidence="3">The sequence shown here is derived from an EMBL/GenBank/DDBJ whole genome shotgun (WGS) entry which is preliminary data.</text>
</comment>
<protein>
    <submittedName>
        <fullName evidence="3">Glycosyltransferase</fullName>
    </submittedName>
</protein>
<dbReference type="Proteomes" id="UP000278983">
    <property type="component" value="Unassembled WGS sequence"/>
</dbReference>
<keyword evidence="4" id="KW-1185">Reference proteome</keyword>
<dbReference type="InterPro" id="IPR001173">
    <property type="entry name" value="Glyco_trans_2-like"/>
</dbReference>
<proteinExistence type="predicted"/>
<keyword evidence="1" id="KW-0812">Transmembrane</keyword>
<dbReference type="EMBL" id="RYYU01000001">
    <property type="protein sequence ID" value="RUL59265.1"/>
    <property type="molecule type" value="Genomic_DNA"/>
</dbReference>
<dbReference type="AlphaFoldDB" id="A0A3S0RZL0"/>
<evidence type="ECO:0000259" key="2">
    <source>
        <dbReference type="Pfam" id="PF00535"/>
    </source>
</evidence>
<keyword evidence="1" id="KW-0472">Membrane</keyword>
<sequence length="267" mass="30413">MIKFSIITITYNAEAVLERTLESVAAQTYPEIEHIIVDGASKDSTLTIAEEYRRQSDAARNGHHVLIKSEPDKGIYDAMNKGLDYASGTYIVFMNAGDSFASPSTLADIVEKACLDVIEKEGRSLPAVLYGDTDIYDADGKFLCHRHLSAPEKLSWRSFRNGMLVCHQAFYARTDIAKCIKYNLKYRYSSDVNWCICVMKEAERCSLSMTNVHQVVAHYLQEGQTTMHRKASLKERFAIMCRHYGMFSTLIMHLLFVFRALKRKFFG</sequence>
<dbReference type="Gene3D" id="3.90.550.10">
    <property type="entry name" value="Spore Coat Polysaccharide Biosynthesis Protein SpsA, Chain A"/>
    <property type="match status" value="1"/>
</dbReference>
<dbReference type="GO" id="GO:0016758">
    <property type="term" value="F:hexosyltransferase activity"/>
    <property type="evidence" value="ECO:0007669"/>
    <property type="project" value="UniProtKB-ARBA"/>
</dbReference>
<accession>A0A3S0RZL0</accession>
<feature type="transmembrane region" description="Helical" evidence="1">
    <location>
        <begin position="244"/>
        <end position="261"/>
    </location>
</feature>
<organism evidence="3 4">
    <name type="scientific">Prevotella koreensis</name>
    <dbReference type="NCBI Taxonomy" id="2490854"/>
    <lineage>
        <taxon>Bacteria</taxon>
        <taxon>Pseudomonadati</taxon>
        <taxon>Bacteroidota</taxon>
        <taxon>Bacteroidia</taxon>
        <taxon>Bacteroidales</taxon>
        <taxon>Prevotellaceae</taxon>
        <taxon>Prevotella</taxon>
    </lineage>
</organism>
<dbReference type="SUPFAM" id="SSF53448">
    <property type="entry name" value="Nucleotide-diphospho-sugar transferases"/>
    <property type="match status" value="1"/>
</dbReference>